<accession>A0ABU6XM02</accession>
<reference evidence="2 3" key="1">
    <citation type="journal article" date="2023" name="Plants (Basel)">
        <title>Bridging the Gap: Combining Genomics and Transcriptomics Approaches to Understand Stylosanthes scabra, an Orphan Legume from the Brazilian Caatinga.</title>
        <authorList>
            <person name="Ferreira-Neto J.R.C."/>
            <person name="da Silva M.D."/>
            <person name="Binneck E."/>
            <person name="de Melo N.F."/>
            <person name="da Silva R.H."/>
            <person name="de Melo A.L.T.M."/>
            <person name="Pandolfi V."/>
            <person name="Bustamante F.O."/>
            <person name="Brasileiro-Vidal A.C."/>
            <person name="Benko-Iseppon A.M."/>
        </authorList>
    </citation>
    <scope>NUCLEOTIDE SEQUENCE [LARGE SCALE GENOMIC DNA]</scope>
    <source>
        <tissue evidence="2">Leaves</tissue>
    </source>
</reference>
<evidence type="ECO:0000313" key="3">
    <source>
        <dbReference type="Proteomes" id="UP001341840"/>
    </source>
</evidence>
<dbReference type="Proteomes" id="UP001341840">
    <property type="component" value="Unassembled WGS sequence"/>
</dbReference>
<name>A0ABU6XM02_9FABA</name>
<evidence type="ECO:0000256" key="1">
    <source>
        <dbReference type="SAM" id="MobiDB-lite"/>
    </source>
</evidence>
<feature type="compositionally biased region" description="Basic residues" evidence="1">
    <location>
        <begin position="91"/>
        <end position="101"/>
    </location>
</feature>
<organism evidence="2 3">
    <name type="scientific">Stylosanthes scabra</name>
    <dbReference type="NCBI Taxonomy" id="79078"/>
    <lineage>
        <taxon>Eukaryota</taxon>
        <taxon>Viridiplantae</taxon>
        <taxon>Streptophyta</taxon>
        <taxon>Embryophyta</taxon>
        <taxon>Tracheophyta</taxon>
        <taxon>Spermatophyta</taxon>
        <taxon>Magnoliopsida</taxon>
        <taxon>eudicotyledons</taxon>
        <taxon>Gunneridae</taxon>
        <taxon>Pentapetalae</taxon>
        <taxon>rosids</taxon>
        <taxon>fabids</taxon>
        <taxon>Fabales</taxon>
        <taxon>Fabaceae</taxon>
        <taxon>Papilionoideae</taxon>
        <taxon>50 kb inversion clade</taxon>
        <taxon>dalbergioids sensu lato</taxon>
        <taxon>Dalbergieae</taxon>
        <taxon>Pterocarpus clade</taxon>
        <taxon>Stylosanthes</taxon>
    </lineage>
</organism>
<sequence length="108" mass="12158">MVGTRTTARDWQWLEDMMTEDAPAEQLMQKVRRMPETYARWRGVGRPRRGGRAEHVPGGSWDVPFVKSARLPTPPASPAPVEQPDELAARGRARRAPRRRGCGTVGHM</sequence>
<evidence type="ECO:0000313" key="2">
    <source>
        <dbReference type="EMBL" id="MED6198084.1"/>
    </source>
</evidence>
<proteinExistence type="predicted"/>
<comment type="caution">
    <text evidence="2">The sequence shown here is derived from an EMBL/GenBank/DDBJ whole genome shotgun (WGS) entry which is preliminary data.</text>
</comment>
<protein>
    <submittedName>
        <fullName evidence="2">Uncharacterized protein</fullName>
    </submittedName>
</protein>
<gene>
    <name evidence="2" type="ORF">PIB30_062732</name>
</gene>
<feature type="region of interest" description="Disordered" evidence="1">
    <location>
        <begin position="42"/>
        <end position="108"/>
    </location>
</feature>
<dbReference type="EMBL" id="JASCZI010212035">
    <property type="protein sequence ID" value="MED6198084.1"/>
    <property type="molecule type" value="Genomic_DNA"/>
</dbReference>
<keyword evidence="3" id="KW-1185">Reference proteome</keyword>